<keyword evidence="1" id="KW-0812">Transmembrane</keyword>
<evidence type="ECO:0000313" key="2">
    <source>
        <dbReference type="EMBL" id="KKK70231.1"/>
    </source>
</evidence>
<dbReference type="EMBL" id="LAZR01058283">
    <property type="protein sequence ID" value="KKK70231.1"/>
    <property type="molecule type" value="Genomic_DNA"/>
</dbReference>
<comment type="caution">
    <text evidence="2">The sequence shown here is derived from an EMBL/GenBank/DDBJ whole genome shotgun (WGS) entry which is preliminary data.</text>
</comment>
<gene>
    <name evidence="2" type="ORF">LCGC14_2926060</name>
</gene>
<proteinExistence type="predicted"/>
<organism evidence="2">
    <name type="scientific">marine sediment metagenome</name>
    <dbReference type="NCBI Taxonomy" id="412755"/>
    <lineage>
        <taxon>unclassified sequences</taxon>
        <taxon>metagenomes</taxon>
        <taxon>ecological metagenomes</taxon>
    </lineage>
</organism>
<feature type="transmembrane region" description="Helical" evidence="1">
    <location>
        <begin position="33"/>
        <end position="51"/>
    </location>
</feature>
<reference evidence="2" key="1">
    <citation type="journal article" date="2015" name="Nature">
        <title>Complex archaea that bridge the gap between prokaryotes and eukaryotes.</title>
        <authorList>
            <person name="Spang A."/>
            <person name="Saw J.H."/>
            <person name="Jorgensen S.L."/>
            <person name="Zaremba-Niedzwiedzka K."/>
            <person name="Martijn J."/>
            <person name="Lind A.E."/>
            <person name="van Eijk R."/>
            <person name="Schleper C."/>
            <person name="Guy L."/>
            <person name="Ettema T.J."/>
        </authorList>
    </citation>
    <scope>NUCLEOTIDE SEQUENCE</scope>
</reference>
<evidence type="ECO:0000256" key="1">
    <source>
        <dbReference type="SAM" id="Phobius"/>
    </source>
</evidence>
<keyword evidence="1" id="KW-0472">Membrane</keyword>
<dbReference type="AlphaFoldDB" id="A0A0F9ADD5"/>
<name>A0A0F9ADD5_9ZZZZ</name>
<accession>A0A0F9ADD5</accession>
<keyword evidence="1" id="KW-1133">Transmembrane helix</keyword>
<protein>
    <submittedName>
        <fullName evidence="2">Uncharacterized protein</fullName>
    </submittedName>
</protein>
<sequence>MNDHDLLIRIDVKLDSLYAGFTNHLKHHFRYNIMAWTVTLGAIISLILIVVGI</sequence>